<dbReference type="InterPro" id="IPR051368">
    <property type="entry name" value="SerProtInhib-TIL_Domain"/>
</dbReference>
<dbReference type="FunFam" id="2.10.25.10:FF:000055">
    <property type="entry name" value="alpha-tectorin isoform X1"/>
    <property type="match status" value="1"/>
</dbReference>
<protein>
    <submittedName>
        <fullName evidence="7">TIL domain-containing protein</fullName>
    </submittedName>
</protein>
<keyword evidence="4" id="KW-1015">Disulfide bond</keyword>
<dbReference type="STRING" id="70415.A0A5S6QQ88"/>
<proteinExistence type="inferred from homology"/>
<comment type="similarity">
    <text evidence="1">Belongs to the serine protease inhibitor-like (TIL domain-containing) family.</text>
</comment>
<dbReference type="InterPro" id="IPR002919">
    <property type="entry name" value="TIL_dom"/>
</dbReference>
<evidence type="ECO:0000259" key="5">
    <source>
        <dbReference type="Pfam" id="PF01826"/>
    </source>
</evidence>
<dbReference type="Pfam" id="PF01826">
    <property type="entry name" value="TIL"/>
    <property type="match status" value="1"/>
</dbReference>
<dbReference type="AlphaFoldDB" id="A0A5S6QQ88"/>
<dbReference type="WBParaSite" id="TMUE_2000009348.1">
    <property type="protein sequence ID" value="TMUE_2000009348.1"/>
    <property type="gene ID" value="WBGene00286097"/>
</dbReference>
<accession>A0A5S6QQ88</accession>
<keyword evidence="3" id="KW-0722">Serine protease inhibitor</keyword>
<evidence type="ECO:0000256" key="3">
    <source>
        <dbReference type="ARBA" id="ARBA00022900"/>
    </source>
</evidence>
<sequence length="108" mass="11890">MFIILCKTCSQMMYMYGEWSCTELSKRKQTMKSVIFALLFFAAATSATQKCGPNEEFQECGSACPPTCEDIKHPNPAKICTLQCVVGCFCKQGYVLNADKTCVPASSC</sequence>
<evidence type="ECO:0000313" key="6">
    <source>
        <dbReference type="Proteomes" id="UP000046395"/>
    </source>
</evidence>
<dbReference type="GO" id="GO:0004867">
    <property type="term" value="F:serine-type endopeptidase inhibitor activity"/>
    <property type="evidence" value="ECO:0007669"/>
    <property type="project" value="UniProtKB-KW"/>
</dbReference>
<dbReference type="SUPFAM" id="SSF57567">
    <property type="entry name" value="Serine protease inhibitors"/>
    <property type="match status" value="1"/>
</dbReference>
<dbReference type="Proteomes" id="UP000046395">
    <property type="component" value="Unassembled WGS sequence"/>
</dbReference>
<dbReference type="CDD" id="cd19941">
    <property type="entry name" value="TIL"/>
    <property type="match status" value="1"/>
</dbReference>
<keyword evidence="6" id="KW-1185">Reference proteome</keyword>
<dbReference type="InterPro" id="IPR036084">
    <property type="entry name" value="Ser_inhib-like_sf"/>
</dbReference>
<evidence type="ECO:0000313" key="7">
    <source>
        <dbReference type="WBParaSite" id="TMUE_2000009348.1"/>
    </source>
</evidence>
<keyword evidence="2" id="KW-0646">Protease inhibitor</keyword>
<evidence type="ECO:0000256" key="4">
    <source>
        <dbReference type="ARBA" id="ARBA00023157"/>
    </source>
</evidence>
<dbReference type="PANTHER" id="PTHR23259">
    <property type="entry name" value="RIDDLE"/>
    <property type="match status" value="1"/>
</dbReference>
<dbReference type="PANTHER" id="PTHR23259:SF70">
    <property type="entry name" value="ACCESSORY GLAND PROTEIN ACP62F-RELATED"/>
    <property type="match status" value="1"/>
</dbReference>
<feature type="domain" description="TIL" evidence="5">
    <location>
        <begin position="51"/>
        <end position="108"/>
    </location>
</feature>
<organism evidence="6 7">
    <name type="scientific">Trichuris muris</name>
    <name type="common">Mouse whipworm</name>
    <dbReference type="NCBI Taxonomy" id="70415"/>
    <lineage>
        <taxon>Eukaryota</taxon>
        <taxon>Metazoa</taxon>
        <taxon>Ecdysozoa</taxon>
        <taxon>Nematoda</taxon>
        <taxon>Enoplea</taxon>
        <taxon>Dorylaimia</taxon>
        <taxon>Trichinellida</taxon>
        <taxon>Trichuridae</taxon>
        <taxon>Trichuris</taxon>
    </lineage>
</organism>
<evidence type="ECO:0000256" key="2">
    <source>
        <dbReference type="ARBA" id="ARBA00022690"/>
    </source>
</evidence>
<name>A0A5S6QQ88_TRIMR</name>
<dbReference type="Gene3D" id="2.10.25.10">
    <property type="entry name" value="Laminin"/>
    <property type="match status" value="1"/>
</dbReference>
<evidence type="ECO:0000256" key="1">
    <source>
        <dbReference type="ARBA" id="ARBA00007611"/>
    </source>
</evidence>
<reference evidence="7" key="1">
    <citation type="submission" date="2019-12" db="UniProtKB">
        <authorList>
            <consortium name="WormBaseParasite"/>
        </authorList>
    </citation>
    <scope>IDENTIFICATION</scope>
</reference>